<dbReference type="Proteomes" id="UP001148313">
    <property type="component" value="Unassembled WGS sequence"/>
</dbReference>
<comment type="caution">
    <text evidence="5">The sequence shown here is derived from an EMBL/GenBank/DDBJ whole genome shotgun (WGS) entry which is preliminary data.</text>
</comment>
<dbReference type="EMBL" id="JAPJZH010000025">
    <property type="protein sequence ID" value="MDA4848585.1"/>
    <property type="molecule type" value="Genomic_DNA"/>
</dbReference>
<evidence type="ECO:0000313" key="5">
    <source>
        <dbReference type="EMBL" id="MDA4848585.1"/>
    </source>
</evidence>
<evidence type="ECO:0000256" key="1">
    <source>
        <dbReference type="ARBA" id="ARBA00006135"/>
    </source>
</evidence>
<dbReference type="InterPro" id="IPR033645">
    <property type="entry name" value="VirB9/CagX/TrbG_C"/>
</dbReference>
<accession>A0ABT4VV52</accession>
<evidence type="ECO:0000256" key="3">
    <source>
        <dbReference type="SAM" id="MobiDB-lite"/>
    </source>
</evidence>
<dbReference type="InterPro" id="IPR038161">
    <property type="entry name" value="VirB9/CagX/TrbG_C_sf"/>
</dbReference>
<dbReference type="CDD" id="cd06911">
    <property type="entry name" value="VirB9_CagX_TrbG"/>
    <property type="match status" value="1"/>
</dbReference>
<proteinExistence type="inferred from homology"/>
<feature type="region of interest" description="Disordered" evidence="3">
    <location>
        <begin position="56"/>
        <end position="83"/>
    </location>
</feature>
<name>A0ABT4VV52_9HYPH</name>
<evidence type="ECO:0000313" key="6">
    <source>
        <dbReference type="Proteomes" id="UP001148313"/>
    </source>
</evidence>
<dbReference type="InterPro" id="IPR010258">
    <property type="entry name" value="Conjugal_tfr_TrbG/VirB9/CagX"/>
</dbReference>
<organism evidence="5 6">
    <name type="scientific">Hoeflea poritis</name>
    <dbReference type="NCBI Taxonomy" id="2993659"/>
    <lineage>
        <taxon>Bacteria</taxon>
        <taxon>Pseudomonadati</taxon>
        <taxon>Pseudomonadota</taxon>
        <taxon>Alphaproteobacteria</taxon>
        <taxon>Hyphomicrobiales</taxon>
        <taxon>Rhizobiaceae</taxon>
        <taxon>Hoeflea</taxon>
    </lineage>
</organism>
<dbReference type="NCBIfam" id="TIGR02775">
    <property type="entry name" value="TrbG_Ti"/>
    <property type="match status" value="1"/>
</dbReference>
<keyword evidence="6" id="KW-1185">Reference proteome</keyword>
<sequence length="351" mass="39213">MRSAAPKKAVRLVALVLPLHLAACATKPDIPEINYDNLDFDTALRQQEPGKPVRLVELPKPLPLPGQLKPPPGGGGAKKKEDNLPPEQLVTEANKIAKFEPTKDGYVNAIQNYPFVEGALYQLYAAVNQVSDITLEPGEKLISVSSGDTVRWVVGDTRSGARSVKGDRQDQVHVLVKPIAPDLQTNLVIATDRRTYHLEMHSTDETYMASVSWTYPYSDLLALNRVNAKATETANNTISSGLKLDRIKFRYRIEGNAPWKPLRAFDDGQKVFVQFPSGLRQGEAPPLFVIASDGQPALVNYRVRDNYYIIDRLFAVAELRLGKKPQRIVRIVRTDAKRRASAKKRELFHDR</sequence>
<comment type="similarity">
    <text evidence="1">Belongs to the TrbG/VirB9 family.</text>
</comment>
<dbReference type="RefSeq" id="WP_271092453.1">
    <property type="nucleotide sequence ID" value="NZ_JAPJZH010000025.1"/>
</dbReference>
<dbReference type="Gene3D" id="2.60.40.2500">
    <property type="match status" value="1"/>
</dbReference>
<feature type="chain" id="PRO_5045485821" evidence="4">
    <location>
        <begin position="26"/>
        <end position="351"/>
    </location>
</feature>
<feature type="signal peptide" evidence="4">
    <location>
        <begin position="1"/>
        <end position="25"/>
    </location>
</feature>
<gene>
    <name evidence="5" type="primary">trbG</name>
    <name evidence="5" type="ORF">OOZ53_24730</name>
</gene>
<dbReference type="Pfam" id="PF03524">
    <property type="entry name" value="CagX"/>
    <property type="match status" value="1"/>
</dbReference>
<evidence type="ECO:0000256" key="4">
    <source>
        <dbReference type="SAM" id="SignalP"/>
    </source>
</evidence>
<feature type="compositionally biased region" description="Pro residues" evidence="3">
    <location>
        <begin position="60"/>
        <end position="73"/>
    </location>
</feature>
<dbReference type="InterPro" id="IPR014142">
    <property type="entry name" value="TrbG_Ti"/>
</dbReference>
<keyword evidence="2 4" id="KW-0732">Signal</keyword>
<protein>
    <submittedName>
        <fullName evidence="5">P-type conjugative transfer protein TrbG</fullName>
    </submittedName>
</protein>
<reference evidence="5" key="1">
    <citation type="submission" date="2022-11" db="EMBL/GenBank/DDBJ databases">
        <title>Hoeflea poritis sp. nov., isolated from scleractinian coral Porites lutea.</title>
        <authorList>
            <person name="Zhang G."/>
            <person name="Wei Q."/>
            <person name="Cai L."/>
        </authorList>
    </citation>
    <scope>NUCLEOTIDE SEQUENCE</scope>
    <source>
        <strain evidence="5">E7-10</strain>
    </source>
</reference>
<evidence type="ECO:0000256" key="2">
    <source>
        <dbReference type="ARBA" id="ARBA00022729"/>
    </source>
</evidence>